<accession>A0ABP7EKF7</accession>
<evidence type="ECO:0000259" key="2">
    <source>
        <dbReference type="Pfam" id="PF09339"/>
    </source>
</evidence>
<dbReference type="RefSeq" id="WP_344951091.1">
    <property type="nucleotide sequence ID" value="NZ_BAABDC010000011.1"/>
</dbReference>
<dbReference type="Gene3D" id="1.10.10.10">
    <property type="entry name" value="Winged helix-like DNA-binding domain superfamily/Winged helix DNA-binding domain"/>
    <property type="match status" value="1"/>
</dbReference>
<comment type="caution">
    <text evidence="3">The sequence shown here is derived from an EMBL/GenBank/DDBJ whole genome shotgun (WGS) entry which is preliminary data.</text>
</comment>
<reference evidence="4" key="1">
    <citation type="journal article" date="2019" name="Int. J. Syst. Evol. Microbiol.">
        <title>The Global Catalogue of Microorganisms (GCM) 10K type strain sequencing project: providing services to taxonomists for standard genome sequencing and annotation.</title>
        <authorList>
            <consortium name="The Broad Institute Genomics Platform"/>
            <consortium name="The Broad Institute Genome Sequencing Center for Infectious Disease"/>
            <person name="Wu L."/>
            <person name="Ma J."/>
        </authorList>
    </citation>
    <scope>NUCLEOTIDE SEQUENCE [LARGE SCALE GENOMIC DNA]</scope>
    <source>
        <strain evidence="4">JCM 17125</strain>
    </source>
</reference>
<feature type="domain" description="HTH iclR-type" evidence="2">
    <location>
        <begin position="25"/>
        <end position="59"/>
    </location>
</feature>
<dbReference type="Gene3D" id="3.30.420.40">
    <property type="match status" value="2"/>
</dbReference>
<dbReference type="InterPro" id="IPR005471">
    <property type="entry name" value="Tscrpt_reg_IclR_N"/>
</dbReference>
<dbReference type="PANTHER" id="PTHR18964">
    <property type="entry name" value="ROK (REPRESSOR, ORF, KINASE) FAMILY"/>
    <property type="match status" value="1"/>
</dbReference>
<evidence type="ECO:0000256" key="1">
    <source>
        <dbReference type="ARBA" id="ARBA00006479"/>
    </source>
</evidence>
<dbReference type="SUPFAM" id="SSF46785">
    <property type="entry name" value="Winged helix' DNA-binding domain"/>
    <property type="match status" value="1"/>
</dbReference>
<keyword evidence="4" id="KW-1185">Reference proteome</keyword>
<dbReference type="SUPFAM" id="SSF53067">
    <property type="entry name" value="Actin-like ATPase domain"/>
    <property type="match status" value="2"/>
</dbReference>
<dbReference type="EMBL" id="BAABDC010000011">
    <property type="protein sequence ID" value="GAA3719858.1"/>
    <property type="molecule type" value="Genomic_DNA"/>
</dbReference>
<protein>
    <submittedName>
        <fullName evidence="3">ROK family transcriptional regulator</fullName>
    </submittedName>
</protein>
<name>A0ABP7EKF7_9MICO</name>
<comment type="similarity">
    <text evidence="1">Belongs to the ROK (NagC/XylR) family.</text>
</comment>
<dbReference type="InterPro" id="IPR036388">
    <property type="entry name" value="WH-like_DNA-bd_sf"/>
</dbReference>
<dbReference type="InterPro" id="IPR043129">
    <property type="entry name" value="ATPase_NBD"/>
</dbReference>
<dbReference type="PANTHER" id="PTHR18964:SF149">
    <property type="entry name" value="BIFUNCTIONAL UDP-N-ACETYLGLUCOSAMINE 2-EPIMERASE_N-ACETYLMANNOSAMINE KINASE"/>
    <property type="match status" value="1"/>
</dbReference>
<organism evidence="3 4">
    <name type="scientific">Terrabacter ginsenosidimutans</name>
    <dbReference type="NCBI Taxonomy" id="490575"/>
    <lineage>
        <taxon>Bacteria</taxon>
        <taxon>Bacillati</taxon>
        <taxon>Actinomycetota</taxon>
        <taxon>Actinomycetes</taxon>
        <taxon>Micrococcales</taxon>
        <taxon>Intrasporangiaceae</taxon>
        <taxon>Terrabacter</taxon>
    </lineage>
</organism>
<sequence>MANLRQASLRHANLALVARTVLGADTPPSRADVAAATSLTRSTVSRLVDELVAGGVLEEVESVLGGTGRRGRPATPLVASRARFAAVGLQVGVGQLAARLVDLSGSVLAEQLVTADLAGSSPADTLGRLRTLARIVLEGAPGGCRVVGAGLALPGIVDVTEGRLLSAPNLGWEDVAPGPLLVDALGGLPVRVGNEADLAAHAHAHPAPGRDLESRDFIYLSGEVGIGGAVVVDGAVMTGRHGWAGEIGHVCVDADGPACRCGSTGCLEQYAGLLALLSAAGLDAATTPADLARLARGGDDRAREAVGSAGRALGVALAGVVNVLDLPTVVLGGHLAKVGDLLAPDVEAALGRRVLSAHWVTPRVVIAPDDLAPGATGAALLALDEVVRHPAAVLAP</sequence>
<dbReference type="InterPro" id="IPR000600">
    <property type="entry name" value="ROK"/>
</dbReference>
<evidence type="ECO:0000313" key="3">
    <source>
        <dbReference type="EMBL" id="GAA3719858.1"/>
    </source>
</evidence>
<dbReference type="InterPro" id="IPR036390">
    <property type="entry name" value="WH_DNA-bd_sf"/>
</dbReference>
<gene>
    <name evidence="3" type="ORF">GCM10022399_40310</name>
</gene>
<dbReference type="Pfam" id="PF09339">
    <property type="entry name" value="HTH_IclR"/>
    <property type="match status" value="1"/>
</dbReference>
<proteinExistence type="inferred from homology"/>
<dbReference type="Proteomes" id="UP001501468">
    <property type="component" value="Unassembled WGS sequence"/>
</dbReference>
<evidence type="ECO:0000313" key="4">
    <source>
        <dbReference type="Proteomes" id="UP001501468"/>
    </source>
</evidence>
<dbReference type="Pfam" id="PF00480">
    <property type="entry name" value="ROK"/>
    <property type="match status" value="1"/>
</dbReference>